<organism evidence="3 4">
    <name type="scientific">Thauera propionica</name>
    <dbReference type="NCBI Taxonomy" id="2019431"/>
    <lineage>
        <taxon>Bacteria</taxon>
        <taxon>Pseudomonadati</taxon>
        <taxon>Pseudomonadota</taxon>
        <taxon>Betaproteobacteria</taxon>
        <taxon>Rhodocyclales</taxon>
        <taxon>Zoogloeaceae</taxon>
        <taxon>Thauera</taxon>
    </lineage>
</organism>
<accession>A0A235EZR4</accession>
<evidence type="ECO:0000313" key="4">
    <source>
        <dbReference type="Proteomes" id="UP000215181"/>
    </source>
</evidence>
<gene>
    <name evidence="3" type="ORF">CGK74_07080</name>
</gene>
<sequence length="220" mass="24053">MKAQAERASGMRIQFSRGFRYLLAGIASVQLLAGCGGLQIKPPPMAFYDLGADNARILPSALAPSRVEVNTRPWLALSAMQYRLLWQDPDRRRAYAESRWASQPAEMLALVLERSLGTGTGGLRCRLQVELDEFVQVFPNPEQSRVELLARIGLFPPRSDVPVAHREFHIVEAAPTADAAGGVAGFRRASELLASKVAEWITELDQEPGEGLNGRGRCGA</sequence>
<keyword evidence="1" id="KW-0812">Transmembrane</keyword>
<dbReference type="PROSITE" id="PS51257">
    <property type="entry name" value="PROKAR_LIPOPROTEIN"/>
    <property type="match status" value="1"/>
</dbReference>
<protein>
    <recommendedName>
        <fullName evidence="2">ABC-type transport auxiliary lipoprotein component domain-containing protein</fullName>
    </recommendedName>
</protein>
<dbReference type="AlphaFoldDB" id="A0A235EZR4"/>
<keyword evidence="1" id="KW-0472">Membrane</keyword>
<reference evidence="3 4" key="1">
    <citation type="submission" date="2017-07" db="EMBL/GenBank/DDBJ databases">
        <title>Thauera sp. KNDSS-Mac4 genome sequence and assembly.</title>
        <authorList>
            <person name="Mayilraj S."/>
        </authorList>
    </citation>
    <scope>NUCLEOTIDE SEQUENCE [LARGE SCALE GENOMIC DNA]</scope>
    <source>
        <strain evidence="3 4">KNDSS-Mac4</strain>
    </source>
</reference>
<proteinExistence type="predicted"/>
<dbReference type="InterPro" id="IPR005586">
    <property type="entry name" value="ABC_trans_aux"/>
</dbReference>
<evidence type="ECO:0000313" key="3">
    <source>
        <dbReference type="EMBL" id="OYD54548.1"/>
    </source>
</evidence>
<evidence type="ECO:0000256" key="1">
    <source>
        <dbReference type="SAM" id="Phobius"/>
    </source>
</evidence>
<name>A0A235EZR4_9RHOO</name>
<dbReference type="Pfam" id="PF03886">
    <property type="entry name" value="ABC_trans_aux"/>
    <property type="match status" value="1"/>
</dbReference>
<comment type="caution">
    <text evidence="3">The sequence shown here is derived from an EMBL/GenBank/DDBJ whole genome shotgun (WGS) entry which is preliminary data.</text>
</comment>
<dbReference type="EMBL" id="NOIH01000007">
    <property type="protein sequence ID" value="OYD54548.1"/>
    <property type="molecule type" value="Genomic_DNA"/>
</dbReference>
<dbReference type="Gene3D" id="3.40.50.10610">
    <property type="entry name" value="ABC-type transport auxiliary lipoprotein component"/>
    <property type="match status" value="1"/>
</dbReference>
<evidence type="ECO:0000259" key="2">
    <source>
        <dbReference type="Pfam" id="PF03886"/>
    </source>
</evidence>
<dbReference type="SUPFAM" id="SSF159594">
    <property type="entry name" value="XCC0632-like"/>
    <property type="match status" value="1"/>
</dbReference>
<keyword evidence="1" id="KW-1133">Transmembrane helix</keyword>
<feature type="transmembrane region" description="Helical" evidence="1">
    <location>
        <begin position="21"/>
        <end position="40"/>
    </location>
</feature>
<keyword evidence="4" id="KW-1185">Reference proteome</keyword>
<dbReference type="OrthoDB" id="5568302at2"/>
<feature type="domain" description="ABC-type transport auxiliary lipoprotein component" evidence="2">
    <location>
        <begin position="87"/>
        <end position="198"/>
    </location>
</feature>
<dbReference type="Proteomes" id="UP000215181">
    <property type="component" value="Unassembled WGS sequence"/>
</dbReference>